<comment type="caution">
    <text evidence="1">The sequence shown here is derived from an EMBL/GenBank/DDBJ whole genome shotgun (WGS) entry which is preliminary data.</text>
</comment>
<feature type="non-terminal residue" evidence="1">
    <location>
        <position position="41"/>
    </location>
</feature>
<dbReference type="Proteomes" id="UP000681967">
    <property type="component" value="Unassembled WGS sequence"/>
</dbReference>
<accession>A0A8S2X774</accession>
<proteinExistence type="predicted"/>
<name>A0A8S2X774_9BILA</name>
<gene>
    <name evidence="1" type="ORF">BYL167_LOCUS35112</name>
</gene>
<dbReference type="AlphaFoldDB" id="A0A8S2X774"/>
<evidence type="ECO:0000313" key="2">
    <source>
        <dbReference type="Proteomes" id="UP000681967"/>
    </source>
</evidence>
<reference evidence="1" key="1">
    <citation type="submission" date="2021-02" db="EMBL/GenBank/DDBJ databases">
        <authorList>
            <person name="Nowell W R."/>
        </authorList>
    </citation>
    <scope>NUCLEOTIDE SEQUENCE</scope>
</reference>
<sequence length="41" mass="4870">MINHVNTTLITKPTCYWLNGTKECEQFIQIRKLFEVAENNQ</sequence>
<dbReference type="EMBL" id="CAJOBH010072979">
    <property type="protein sequence ID" value="CAF4480657.1"/>
    <property type="molecule type" value="Genomic_DNA"/>
</dbReference>
<organism evidence="1 2">
    <name type="scientific">Rotaria magnacalcarata</name>
    <dbReference type="NCBI Taxonomy" id="392030"/>
    <lineage>
        <taxon>Eukaryota</taxon>
        <taxon>Metazoa</taxon>
        <taxon>Spiralia</taxon>
        <taxon>Gnathifera</taxon>
        <taxon>Rotifera</taxon>
        <taxon>Eurotatoria</taxon>
        <taxon>Bdelloidea</taxon>
        <taxon>Philodinida</taxon>
        <taxon>Philodinidae</taxon>
        <taxon>Rotaria</taxon>
    </lineage>
</organism>
<evidence type="ECO:0000313" key="1">
    <source>
        <dbReference type="EMBL" id="CAF4480657.1"/>
    </source>
</evidence>
<protein>
    <submittedName>
        <fullName evidence="1">Uncharacterized protein</fullName>
    </submittedName>
</protein>